<feature type="chain" id="PRO_5045969245" evidence="2">
    <location>
        <begin position="16"/>
        <end position="205"/>
    </location>
</feature>
<dbReference type="Proteomes" id="UP001597417">
    <property type="component" value="Unassembled WGS sequence"/>
</dbReference>
<dbReference type="EMBL" id="JBHUKR010000007">
    <property type="protein sequence ID" value="MFD2417971.1"/>
    <property type="molecule type" value="Genomic_DNA"/>
</dbReference>
<keyword evidence="4" id="KW-1185">Reference proteome</keyword>
<dbReference type="PROSITE" id="PS51257">
    <property type="entry name" value="PROKAR_LIPOPROTEIN"/>
    <property type="match status" value="1"/>
</dbReference>
<proteinExistence type="predicted"/>
<keyword evidence="2" id="KW-0732">Signal</keyword>
<name>A0ABW5FVH4_9PSEU</name>
<feature type="region of interest" description="Disordered" evidence="1">
    <location>
        <begin position="28"/>
        <end position="60"/>
    </location>
</feature>
<feature type="signal peptide" evidence="2">
    <location>
        <begin position="1"/>
        <end position="15"/>
    </location>
</feature>
<sequence length="205" mass="20831">MSVSRVLLVGTTALAAIGMVAACSSGGSPAGTGPSSAASTAASAGSPGGNSGAPHVSAPLNVDRINANPCDALSADQIDRLGMVGPGRPSRDSIGTMCQWTSASYKTNTMSISLITANDLGLGNIYNKKSEQAYFEPTTIDGYPAVYASQPDDRSTGDCVLAVGLTDQRMVLVQAQLGDGLNRSNPCPVNERTAKAMIEHLKGAA</sequence>
<organism evidence="3 4">
    <name type="scientific">Amycolatopsis pigmentata</name>
    <dbReference type="NCBI Taxonomy" id="450801"/>
    <lineage>
        <taxon>Bacteria</taxon>
        <taxon>Bacillati</taxon>
        <taxon>Actinomycetota</taxon>
        <taxon>Actinomycetes</taxon>
        <taxon>Pseudonocardiales</taxon>
        <taxon>Pseudonocardiaceae</taxon>
        <taxon>Amycolatopsis</taxon>
    </lineage>
</organism>
<protein>
    <submittedName>
        <fullName evidence="3">DUF3558 domain-containing protein</fullName>
    </submittedName>
</protein>
<evidence type="ECO:0000313" key="4">
    <source>
        <dbReference type="Proteomes" id="UP001597417"/>
    </source>
</evidence>
<gene>
    <name evidence="3" type="ORF">ACFSXZ_16720</name>
</gene>
<evidence type="ECO:0000313" key="3">
    <source>
        <dbReference type="EMBL" id="MFD2417971.1"/>
    </source>
</evidence>
<accession>A0ABW5FVH4</accession>
<evidence type="ECO:0000256" key="1">
    <source>
        <dbReference type="SAM" id="MobiDB-lite"/>
    </source>
</evidence>
<comment type="caution">
    <text evidence="3">The sequence shown here is derived from an EMBL/GenBank/DDBJ whole genome shotgun (WGS) entry which is preliminary data.</text>
</comment>
<dbReference type="Pfam" id="PF12079">
    <property type="entry name" value="DUF3558"/>
    <property type="match status" value="1"/>
</dbReference>
<feature type="compositionally biased region" description="Low complexity" evidence="1">
    <location>
        <begin position="28"/>
        <end position="45"/>
    </location>
</feature>
<dbReference type="InterPro" id="IPR024520">
    <property type="entry name" value="DUF3558"/>
</dbReference>
<dbReference type="RefSeq" id="WP_378265945.1">
    <property type="nucleotide sequence ID" value="NZ_JBHUKR010000007.1"/>
</dbReference>
<reference evidence="4" key="1">
    <citation type="journal article" date="2019" name="Int. J. Syst. Evol. Microbiol.">
        <title>The Global Catalogue of Microorganisms (GCM) 10K type strain sequencing project: providing services to taxonomists for standard genome sequencing and annotation.</title>
        <authorList>
            <consortium name="The Broad Institute Genomics Platform"/>
            <consortium name="The Broad Institute Genome Sequencing Center for Infectious Disease"/>
            <person name="Wu L."/>
            <person name="Ma J."/>
        </authorList>
    </citation>
    <scope>NUCLEOTIDE SEQUENCE [LARGE SCALE GENOMIC DNA]</scope>
    <source>
        <strain evidence="4">CGMCC 4.7645</strain>
    </source>
</reference>
<evidence type="ECO:0000256" key="2">
    <source>
        <dbReference type="SAM" id="SignalP"/>
    </source>
</evidence>